<feature type="non-terminal residue" evidence="5">
    <location>
        <position position="633"/>
    </location>
</feature>
<dbReference type="EMBL" id="CALNXI010002703">
    <property type="protein sequence ID" value="CAH3190096.1"/>
    <property type="molecule type" value="Genomic_DNA"/>
</dbReference>
<protein>
    <submittedName>
        <fullName evidence="5">Uncharacterized protein</fullName>
    </submittedName>
</protein>
<keyword evidence="3" id="KW-0812">Transmembrane</keyword>
<dbReference type="PANTHER" id="PTHR46513:SF13">
    <property type="entry name" value="EGF-LIKE DOMAIN-CONTAINING PROTEIN"/>
    <property type="match status" value="1"/>
</dbReference>
<proteinExistence type="predicted"/>
<keyword evidence="3" id="KW-1133">Transmembrane helix</keyword>
<feature type="chain" id="PRO_5045435744" evidence="4">
    <location>
        <begin position="21"/>
        <end position="633"/>
    </location>
</feature>
<dbReference type="InterPro" id="IPR000033">
    <property type="entry name" value="LDLR_classB_rpt"/>
</dbReference>
<reference evidence="5 6" key="1">
    <citation type="submission" date="2022-05" db="EMBL/GenBank/DDBJ databases">
        <authorList>
            <consortium name="Genoscope - CEA"/>
            <person name="William W."/>
        </authorList>
    </citation>
    <scope>NUCLEOTIDE SEQUENCE [LARGE SCALE GENOMIC DNA]</scope>
</reference>
<feature type="signal peptide" evidence="4">
    <location>
        <begin position="1"/>
        <end position="20"/>
    </location>
</feature>
<evidence type="ECO:0000256" key="3">
    <source>
        <dbReference type="SAM" id="Phobius"/>
    </source>
</evidence>
<dbReference type="SMART" id="SM00135">
    <property type="entry name" value="LY"/>
    <property type="match status" value="3"/>
</dbReference>
<feature type="compositionally biased region" description="Low complexity" evidence="2">
    <location>
        <begin position="495"/>
        <end position="518"/>
    </location>
</feature>
<dbReference type="Proteomes" id="UP001159427">
    <property type="component" value="Unassembled WGS sequence"/>
</dbReference>
<keyword evidence="6" id="KW-1185">Reference proteome</keyword>
<gene>
    <name evidence="5" type="ORF">PEVE_00020131</name>
</gene>
<dbReference type="Gene3D" id="2.120.10.30">
    <property type="entry name" value="TolB, C-terminal domain"/>
    <property type="match status" value="1"/>
</dbReference>
<dbReference type="InterPro" id="IPR011042">
    <property type="entry name" value="6-blade_b-propeller_TolB-like"/>
</dbReference>
<feature type="repeat" description="LDL-receptor class B" evidence="1">
    <location>
        <begin position="206"/>
        <end position="245"/>
    </location>
</feature>
<organism evidence="5 6">
    <name type="scientific">Porites evermanni</name>
    <dbReference type="NCBI Taxonomy" id="104178"/>
    <lineage>
        <taxon>Eukaryota</taxon>
        <taxon>Metazoa</taxon>
        <taxon>Cnidaria</taxon>
        <taxon>Anthozoa</taxon>
        <taxon>Hexacorallia</taxon>
        <taxon>Scleractinia</taxon>
        <taxon>Fungiina</taxon>
        <taxon>Poritidae</taxon>
        <taxon>Porites</taxon>
    </lineage>
</organism>
<keyword evidence="4" id="KW-0732">Signal</keyword>
<accession>A0ABN8SEH2</accession>
<keyword evidence="3" id="KW-0472">Membrane</keyword>
<evidence type="ECO:0000313" key="5">
    <source>
        <dbReference type="EMBL" id="CAH3190096.1"/>
    </source>
</evidence>
<dbReference type="InterPro" id="IPR050778">
    <property type="entry name" value="Cueball_EGF_LRP_Nidogen"/>
</dbReference>
<feature type="compositionally biased region" description="Low complexity" evidence="2">
    <location>
        <begin position="527"/>
        <end position="546"/>
    </location>
</feature>
<name>A0ABN8SEH2_9CNID</name>
<sequence>MEGQTLMFVFFLTCSSLVVSRKFPAVSSRHLKGRQGNARHRIFNSEFRLKRDLRPNKQVIPGSPSRKRYSRYVFSGPEKRSLNSETSDQDRKVRLKNNFAIVGTIHYDCKTPQNATLTSQEEEGNIQLKLFRDSSYRKNVYVPSGIGRIERSATQPGKELPAFLLYIVGHEIRKCTLDGQSETTLVYWKGKNGSPPLFVDFHYKENRIYWADSNSIHRSFFDGSGIQTIHKNLSLVEGLAVDWFGNNIYWIAKGAAKVSKTDGRYLKTLHTFLQVDRNLAVDPEKGNMYWVFINRVSTRIMTTPMYAVETDEHILSDLSPKTSFAIDYNDRNLYWTAAYRSDESRPTTIKLHKLSTDVIGEDKAAIVVMGVAYPTSISLSKDYIYWVEGNSINKANKTVSSPGQRNYGTKLKDANDTVKSLKVVSENIQKDFAGYDVCSTSRYCSHLCLPDNNAHLFRCACPDDMEPVGTLYWNRTCKCRESGQFIDLNGDCRYPSSSTTSSTTSSPTRMSSIPRTSRQSTVTVSDSLTKQPLTSTTKSSTSQSISSGYSQTMSSSVAATLSASQASSLPLHQSDKSFPYWTIGVACGCLLLLIIVIVLLVRRYRRRMQGEGMGASTFVPLVDPLEEENDDDG</sequence>
<evidence type="ECO:0000256" key="4">
    <source>
        <dbReference type="SAM" id="SignalP"/>
    </source>
</evidence>
<feature type="region of interest" description="Disordered" evidence="2">
    <location>
        <begin position="494"/>
        <end position="546"/>
    </location>
</feature>
<evidence type="ECO:0000256" key="1">
    <source>
        <dbReference type="PROSITE-ProRule" id="PRU00461"/>
    </source>
</evidence>
<dbReference type="SUPFAM" id="SSF63825">
    <property type="entry name" value="YWTD domain"/>
    <property type="match status" value="1"/>
</dbReference>
<evidence type="ECO:0000313" key="6">
    <source>
        <dbReference type="Proteomes" id="UP001159427"/>
    </source>
</evidence>
<feature type="transmembrane region" description="Helical" evidence="3">
    <location>
        <begin position="578"/>
        <end position="601"/>
    </location>
</feature>
<comment type="caution">
    <text evidence="5">The sequence shown here is derived from an EMBL/GenBank/DDBJ whole genome shotgun (WGS) entry which is preliminary data.</text>
</comment>
<dbReference type="PANTHER" id="PTHR46513">
    <property type="entry name" value="VITELLOGENIN RECEPTOR-LIKE PROTEIN-RELATED-RELATED"/>
    <property type="match status" value="1"/>
</dbReference>
<dbReference type="PROSITE" id="PS51120">
    <property type="entry name" value="LDLRB"/>
    <property type="match status" value="1"/>
</dbReference>
<evidence type="ECO:0000256" key="2">
    <source>
        <dbReference type="SAM" id="MobiDB-lite"/>
    </source>
</evidence>